<feature type="domain" description="HpcH/HpaI aldolase/citrate lyase" evidence="4">
    <location>
        <begin position="26"/>
        <end position="243"/>
    </location>
</feature>
<proteinExistence type="inferred from homology"/>
<organism evidence="5 6">
    <name type="scientific">Variovorax robiniae</name>
    <dbReference type="NCBI Taxonomy" id="1836199"/>
    <lineage>
        <taxon>Bacteria</taxon>
        <taxon>Pseudomonadati</taxon>
        <taxon>Pseudomonadota</taxon>
        <taxon>Betaproteobacteria</taxon>
        <taxon>Burkholderiales</taxon>
        <taxon>Comamonadaceae</taxon>
        <taxon>Variovorax</taxon>
    </lineage>
</organism>
<keyword evidence="3 5" id="KW-0456">Lyase</keyword>
<dbReference type="PANTHER" id="PTHR30502:SF0">
    <property type="entry name" value="PHOSPHOENOLPYRUVATE CARBOXYLASE FAMILY PROTEIN"/>
    <property type="match status" value="1"/>
</dbReference>
<dbReference type="Pfam" id="PF03328">
    <property type="entry name" value="HpcH_HpaI"/>
    <property type="match status" value="1"/>
</dbReference>
<comment type="caution">
    <text evidence="5">The sequence shown here is derived from an EMBL/GenBank/DDBJ whole genome shotgun (WGS) entry which is preliminary data.</text>
</comment>
<evidence type="ECO:0000256" key="2">
    <source>
        <dbReference type="ARBA" id="ARBA00022723"/>
    </source>
</evidence>
<evidence type="ECO:0000256" key="3">
    <source>
        <dbReference type="ARBA" id="ARBA00023239"/>
    </source>
</evidence>
<dbReference type="Proteomes" id="UP001367030">
    <property type="component" value="Unassembled WGS sequence"/>
</dbReference>
<dbReference type="Gene3D" id="3.20.20.60">
    <property type="entry name" value="Phosphoenolpyruvate-binding domains"/>
    <property type="match status" value="1"/>
</dbReference>
<evidence type="ECO:0000256" key="1">
    <source>
        <dbReference type="ARBA" id="ARBA00005568"/>
    </source>
</evidence>
<keyword evidence="2" id="KW-0479">Metal-binding</keyword>
<dbReference type="InterPro" id="IPR015813">
    <property type="entry name" value="Pyrv/PenolPyrv_kinase-like_dom"/>
</dbReference>
<dbReference type="InterPro" id="IPR040442">
    <property type="entry name" value="Pyrv_kinase-like_dom_sf"/>
</dbReference>
<evidence type="ECO:0000313" key="6">
    <source>
        <dbReference type="Proteomes" id="UP001367030"/>
    </source>
</evidence>
<dbReference type="SUPFAM" id="SSF51621">
    <property type="entry name" value="Phosphoenolpyruvate/pyruvate domain"/>
    <property type="match status" value="1"/>
</dbReference>
<keyword evidence="6" id="KW-1185">Reference proteome</keyword>
<evidence type="ECO:0000313" key="5">
    <source>
        <dbReference type="EMBL" id="MEJ8856001.1"/>
    </source>
</evidence>
<reference evidence="5 6" key="1">
    <citation type="submission" date="2024-03" db="EMBL/GenBank/DDBJ databases">
        <title>Novel species of the genus Variovorax.</title>
        <authorList>
            <person name="Liu Q."/>
            <person name="Xin Y.-H."/>
        </authorList>
    </citation>
    <scope>NUCLEOTIDE SEQUENCE [LARGE SCALE GENOMIC DNA]</scope>
    <source>
        <strain evidence="5 6">KACC 18901</strain>
    </source>
</reference>
<dbReference type="InterPro" id="IPR005000">
    <property type="entry name" value="Aldolase/citrate-lyase_domain"/>
</dbReference>
<comment type="similarity">
    <text evidence="1">Belongs to the HpcH/HpaI aldolase family.</text>
</comment>
<sequence length="262" mass="28433">MTPNAIKKDVLAGKTVAGAMVFEFFSPGMSSILANAGCKFVLYDMEHTGLGYETLKWLFASCRGLPIEPMVRVPRGEYTWLARALDLGARGVMIPMVESAEQARSIVEACRYPPVGRRGAAFGFAQCDYLGGDVGQKIAQANERTTVIAQIETERGLEDVEAIAAVDGIDVLWVGHFDLSNFMGIPGQFQDPRFDAAMRRVAEVARRHGKAAGFMATDPAWIDRARDMGFTMLAAGTDSGLLQQAFAGLVEQINGRPGDRHV</sequence>
<dbReference type="RefSeq" id="WP_340336084.1">
    <property type="nucleotide sequence ID" value="NZ_JBBKZS010000006.1"/>
</dbReference>
<dbReference type="EMBL" id="JBBKZS010000006">
    <property type="protein sequence ID" value="MEJ8856001.1"/>
    <property type="molecule type" value="Genomic_DNA"/>
</dbReference>
<dbReference type="PANTHER" id="PTHR30502">
    <property type="entry name" value="2-KETO-3-DEOXY-L-RHAMNONATE ALDOLASE"/>
    <property type="match status" value="1"/>
</dbReference>
<dbReference type="InterPro" id="IPR050251">
    <property type="entry name" value="HpcH-HpaI_aldolase"/>
</dbReference>
<accession>A0ABU8X826</accession>
<name>A0ABU8X826_9BURK</name>
<evidence type="ECO:0000259" key="4">
    <source>
        <dbReference type="Pfam" id="PF03328"/>
    </source>
</evidence>
<dbReference type="GO" id="GO:0016829">
    <property type="term" value="F:lyase activity"/>
    <property type="evidence" value="ECO:0007669"/>
    <property type="project" value="UniProtKB-KW"/>
</dbReference>
<protein>
    <submittedName>
        <fullName evidence="5">Aldolase/citrate lyase family protein</fullName>
    </submittedName>
</protein>
<gene>
    <name evidence="5" type="ORF">WKW79_15585</name>
</gene>